<comment type="subcellular location">
    <subcellularLocation>
        <location evidence="9">Cytoplasm</location>
    </subcellularLocation>
</comment>
<evidence type="ECO:0000313" key="13">
    <source>
        <dbReference type="Proteomes" id="UP001442841"/>
    </source>
</evidence>
<feature type="domain" description="Beta-ketoacyl-[acyl-carrier-protein] synthase III C-terminal" evidence="10">
    <location>
        <begin position="239"/>
        <end position="327"/>
    </location>
</feature>
<comment type="similarity">
    <text evidence="1 9">Belongs to the thiolase-like superfamily. FabH family.</text>
</comment>
<comment type="catalytic activity">
    <reaction evidence="9">
        <text>malonyl-[ACP] + acetyl-CoA + H(+) = 3-oxobutanoyl-[ACP] + CO2 + CoA</text>
        <dbReference type="Rhea" id="RHEA:12080"/>
        <dbReference type="Rhea" id="RHEA-COMP:9623"/>
        <dbReference type="Rhea" id="RHEA-COMP:9625"/>
        <dbReference type="ChEBI" id="CHEBI:15378"/>
        <dbReference type="ChEBI" id="CHEBI:16526"/>
        <dbReference type="ChEBI" id="CHEBI:57287"/>
        <dbReference type="ChEBI" id="CHEBI:57288"/>
        <dbReference type="ChEBI" id="CHEBI:78449"/>
        <dbReference type="ChEBI" id="CHEBI:78450"/>
        <dbReference type="EC" id="2.3.1.180"/>
    </reaction>
</comment>
<keyword evidence="3 9" id="KW-0444">Lipid biosynthesis</keyword>
<reference evidence="12 13" key="1">
    <citation type="submission" date="2024-04" db="EMBL/GenBank/DDBJ databases">
        <title>Isolation of an actinomycete strain from pig manure.</title>
        <authorList>
            <person name="Gong T."/>
            <person name="Yu Z."/>
            <person name="An M."/>
            <person name="Wei C."/>
            <person name="Yang W."/>
            <person name="Liu L."/>
        </authorList>
    </citation>
    <scope>NUCLEOTIDE SEQUENCE [LARGE SCALE GENOMIC DNA]</scope>
    <source>
        <strain evidence="12 13">ZF39</strain>
    </source>
</reference>
<evidence type="ECO:0000256" key="9">
    <source>
        <dbReference type="HAMAP-Rule" id="MF_01815"/>
    </source>
</evidence>
<keyword evidence="6 9" id="KW-0443">Lipid metabolism</keyword>
<evidence type="ECO:0000259" key="11">
    <source>
        <dbReference type="Pfam" id="PF08545"/>
    </source>
</evidence>
<dbReference type="EMBL" id="CP154795">
    <property type="protein sequence ID" value="XAN08193.1"/>
    <property type="molecule type" value="Genomic_DNA"/>
</dbReference>
<feature type="active site" evidence="9">
    <location>
        <position position="122"/>
    </location>
</feature>
<feature type="active site" evidence="9">
    <location>
        <position position="286"/>
    </location>
</feature>
<dbReference type="Pfam" id="PF08545">
    <property type="entry name" value="ACP_syn_III"/>
    <property type="match status" value="1"/>
</dbReference>
<keyword evidence="13" id="KW-1185">Reference proteome</keyword>
<keyword evidence="9" id="KW-0511">Multifunctional enzyme</keyword>
<dbReference type="EC" id="2.3.1.180" evidence="9"/>
<keyword evidence="2 9" id="KW-0963">Cytoplasm</keyword>
<evidence type="ECO:0000256" key="8">
    <source>
        <dbReference type="ARBA" id="ARBA00023315"/>
    </source>
</evidence>
<feature type="active site" evidence="9">
    <location>
        <position position="255"/>
    </location>
</feature>
<dbReference type="SUPFAM" id="SSF53901">
    <property type="entry name" value="Thiolase-like"/>
    <property type="match status" value="1"/>
</dbReference>
<gene>
    <name evidence="9" type="primary">fabH</name>
    <name evidence="12" type="ORF">AADG42_13065</name>
</gene>
<dbReference type="CDD" id="cd00830">
    <property type="entry name" value="KAS_III"/>
    <property type="match status" value="1"/>
</dbReference>
<dbReference type="PANTHER" id="PTHR34069:SF2">
    <property type="entry name" value="BETA-KETOACYL-[ACYL-CARRIER-PROTEIN] SYNTHASE III"/>
    <property type="match status" value="1"/>
</dbReference>
<dbReference type="PANTHER" id="PTHR34069">
    <property type="entry name" value="3-OXOACYL-[ACYL-CARRIER-PROTEIN] SYNTHASE 3"/>
    <property type="match status" value="1"/>
</dbReference>
<feature type="domain" description="Beta-ketoacyl-[acyl-carrier-protein] synthase III N-terminal" evidence="11">
    <location>
        <begin position="116"/>
        <end position="193"/>
    </location>
</feature>
<evidence type="ECO:0000256" key="3">
    <source>
        <dbReference type="ARBA" id="ARBA00022516"/>
    </source>
</evidence>
<dbReference type="InterPro" id="IPR016039">
    <property type="entry name" value="Thiolase-like"/>
</dbReference>
<evidence type="ECO:0000256" key="2">
    <source>
        <dbReference type="ARBA" id="ARBA00022490"/>
    </source>
</evidence>
<dbReference type="Pfam" id="PF08541">
    <property type="entry name" value="ACP_syn_III_C"/>
    <property type="match status" value="1"/>
</dbReference>
<accession>A0ABZ3FTU5</accession>
<dbReference type="RefSeq" id="WP_425309649.1">
    <property type="nucleotide sequence ID" value="NZ_CP154795.1"/>
</dbReference>
<evidence type="ECO:0000313" key="12">
    <source>
        <dbReference type="EMBL" id="XAN08193.1"/>
    </source>
</evidence>
<keyword evidence="8 9" id="KW-0012">Acyltransferase</keyword>
<evidence type="ECO:0000256" key="1">
    <source>
        <dbReference type="ARBA" id="ARBA00008642"/>
    </source>
</evidence>
<evidence type="ECO:0000256" key="7">
    <source>
        <dbReference type="ARBA" id="ARBA00023160"/>
    </source>
</evidence>
<feature type="region of interest" description="ACP-binding" evidence="9">
    <location>
        <begin position="256"/>
        <end position="260"/>
    </location>
</feature>
<dbReference type="GO" id="GO:0033818">
    <property type="term" value="F:beta-ketoacyl-acyl-carrier-protein synthase III activity"/>
    <property type="evidence" value="ECO:0007669"/>
    <property type="project" value="UniProtKB-EC"/>
</dbReference>
<comment type="subunit">
    <text evidence="9">Homodimer.</text>
</comment>
<comment type="domain">
    <text evidence="9">The last Arg residue of the ACP-binding site is essential for the weak association between ACP/AcpP and FabH.</text>
</comment>
<evidence type="ECO:0000256" key="5">
    <source>
        <dbReference type="ARBA" id="ARBA00022832"/>
    </source>
</evidence>
<dbReference type="Proteomes" id="UP001442841">
    <property type="component" value="Chromosome"/>
</dbReference>
<protein>
    <recommendedName>
        <fullName evidence="9">Beta-ketoacyl-[acyl-carrier-protein] synthase III</fullName>
        <shortName evidence="9">Beta-ketoacyl-ACP synthase III</shortName>
        <shortName evidence="9">KAS III</shortName>
        <ecNumber evidence="9">2.3.1.180</ecNumber>
    </recommendedName>
    <alternativeName>
        <fullName evidence="9">3-oxoacyl-[acyl-carrier-protein] synthase 3</fullName>
    </alternativeName>
    <alternativeName>
        <fullName evidence="9">3-oxoacyl-[acyl-carrier-protein] synthase III</fullName>
    </alternativeName>
</protein>
<comment type="pathway">
    <text evidence="9">Lipid metabolism; fatty acid biosynthesis.</text>
</comment>
<sequence length="330" mass="35187">MSKIQSSEGAQYARIMGIGSYRPRRVVDNAEMCTMIESSDEWIVQRTGISERRWASEDETITMMSVSAARQAMERAGIEGSEIDCVIVATVTHMTQFPAVAPQIALELGAQGAPAYDISAACAGFCVGLAQADALVRSGAATHVLVIGVERLTDITNLSDRSTAFLFADGAGAAIVGPSDEPKIGPVVWGADGAAADVLKMTRTWDDDSSDETPTVYMEGQAVFKWASQTVARKTTEMLDKAGLSVDDLDLFIPHQANNRIIDAMMRTLRMPEHVTVARDIKRQGNTSAASIPLAIETLYEEGKAKSGETALIVGFGGGLIFAGQVIVLP</sequence>
<organism evidence="12 13">
    <name type="scientific">Ammonicoccus fulvus</name>
    <dbReference type="NCBI Taxonomy" id="3138240"/>
    <lineage>
        <taxon>Bacteria</taxon>
        <taxon>Bacillati</taxon>
        <taxon>Actinomycetota</taxon>
        <taxon>Actinomycetes</taxon>
        <taxon>Propionibacteriales</taxon>
        <taxon>Propionibacteriaceae</taxon>
        <taxon>Ammonicoccus</taxon>
    </lineage>
</organism>
<keyword evidence="4 9" id="KW-0808">Transferase</keyword>
<dbReference type="HAMAP" id="MF_01815">
    <property type="entry name" value="FabH"/>
    <property type="match status" value="1"/>
</dbReference>
<dbReference type="InterPro" id="IPR013751">
    <property type="entry name" value="ACP_syn_III_N"/>
</dbReference>
<evidence type="ECO:0000256" key="4">
    <source>
        <dbReference type="ARBA" id="ARBA00022679"/>
    </source>
</evidence>
<evidence type="ECO:0000256" key="6">
    <source>
        <dbReference type="ARBA" id="ARBA00023098"/>
    </source>
</evidence>
<comment type="function">
    <text evidence="9">Catalyzes the condensation reaction of fatty acid synthesis by the addition to an acyl acceptor of two carbons from malonyl-ACP. Catalyzes the first condensation reaction which initiates fatty acid synthesis and may therefore play a role in governing the total rate of fatty acid production. Possesses both acetoacetyl-ACP synthase and acetyl transacylase activities. Its substrate specificity determines the biosynthesis of branched-chain and/or straight-chain of fatty acids.</text>
</comment>
<dbReference type="InterPro" id="IPR013747">
    <property type="entry name" value="ACP_syn_III_C"/>
</dbReference>
<keyword evidence="7 9" id="KW-0275">Fatty acid biosynthesis</keyword>
<keyword evidence="5 9" id="KW-0276">Fatty acid metabolism</keyword>
<dbReference type="NCBIfam" id="TIGR00747">
    <property type="entry name" value="fabH"/>
    <property type="match status" value="1"/>
</dbReference>
<dbReference type="Gene3D" id="3.40.47.10">
    <property type="match status" value="2"/>
</dbReference>
<proteinExistence type="inferred from homology"/>
<dbReference type="NCBIfam" id="NF006829">
    <property type="entry name" value="PRK09352.1"/>
    <property type="match status" value="1"/>
</dbReference>
<dbReference type="InterPro" id="IPR004655">
    <property type="entry name" value="FabH"/>
</dbReference>
<evidence type="ECO:0000259" key="10">
    <source>
        <dbReference type="Pfam" id="PF08541"/>
    </source>
</evidence>
<name>A0ABZ3FTU5_9ACTN</name>